<dbReference type="Proteomes" id="UP000029223">
    <property type="component" value="Unassembled WGS sequence"/>
</dbReference>
<accession>A0ABQ0JNX7</accession>
<evidence type="ECO:0000313" key="2">
    <source>
        <dbReference type="Proteomes" id="UP000029223"/>
    </source>
</evidence>
<dbReference type="SUPFAM" id="SSF53850">
    <property type="entry name" value="Periplasmic binding protein-like II"/>
    <property type="match status" value="1"/>
</dbReference>
<keyword evidence="2" id="KW-1185">Reference proteome</keyword>
<dbReference type="Gene3D" id="3.40.190.10">
    <property type="entry name" value="Periplasmic binding protein-like II"/>
    <property type="match status" value="1"/>
</dbReference>
<comment type="caution">
    <text evidence="1">The sequence shown here is derived from an EMBL/GenBank/DDBJ whole genome shotgun (WGS) entry which is preliminary data.</text>
</comment>
<evidence type="ECO:0000313" key="1">
    <source>
        <dbReference type="EMBL" id="GAL30454.1"/>
    </source>
</evidence>
<name>A0ABQ0JNX7_9VIBR</name>
<protein>
    <recommendedName>
        <fullName evidence="3">Solute-binding protein family 3/N-terminal domain-containing protein</fullName>
    </recommendedName>
</protein>
<organism evidence="1 2">
    <name type="scientific">Vibrio variabilis</name>
    <dbReference type="NCBI Taxonomy" id="990271"/>
    <lineage>
        <taxon>Bacteria</taxon>
        <taxon>Pseudomonadati</taxon>
        <taxon>Pseudomonadota</taxon>
        <taxon>Gammaproteobacteria</taxon>
        <taxon>Vibrionales</taxon>
        <taxon>Vibrionaceae</taxon>
        <taxon>Vibrio</taxon>
    </lineage>
</organism>
<gene>
    <name evidence="1" type="ORF">JCM19239_1330</name>
</gene>
<dbReference type="EMBL" id="BBMS01000096">
    <property type="protein sequence ID" value="GAL30454.1"/>
    <property type="molecule type" value="Genomic_DNA"/>
</dbReference>
<reference evidence="2" key="1">
    <citation type="submission" date="2014-09" db="EMBL/GenBank/DDBJ databases">
        <title>Vibrio variabilis JCM 19239. (C206) whole genome shotgun sequence.</title>
        <authorList>
            <person name="Sawabe T."/>
            <person name="Meirelles P."/>
            <person name="Nakanishi M."/>
            <person name="Sayaka M."/>
            <person name="Hattori M."/>
            <person name="Ohkuma M."/>
        </authorList>
    </citation>
    <scope>NUCLEOTIDE SEQUENCE [LARGE SCALE GENOMIC DNA]</scope>
    <source>
        <strain evidence="2">JCM 19239</strain>
    </source>
</reference>
<reference evidence="2" key="2">
    <citation type="submission" date="2014-09" db="EMBL/GenBank/DDBJ databases">
        <authorList>
            <consortium name="NBRP consortium"/>
            <person name="Sawabe T."/>
            <person name="Meirelles P."/>
            <person name="Nakanishi M."/>
            <person name="Sayaka M."/>
            <person name="Hattori M."/>
            <person name="Ohkuma M."/>
        </authorList>
    </citation>
    <scope>NUCLEOTIDE SEQUENCE [LARGE SCALE GENOMIC DNA]</scope>
    <source>
        <strain evidence="2">JCM 19239</strain>
    </source>
</reference>
<proteinExistence type="predicted"/>
<sequence>MSVGVPETWVDAELFRQNGFNVVERGDFDSVFKRLTDGEFDFVCFGANEALEVFESRVANQYPISLVGGVMIEYPFPLVFYINADNPELAQRLQTGCEIVLASGEYEALYQRYFSEIENTLHLAQRERLLLENPFI</sequence>
<evidence type="ECO:0008006" key="3">
    <source>
        <dbReference type="Google" id="ProtNLM"/>
    </source>
</evidence>